<dbReference type="Pfam" id="PF08166">
    <property type="entry name" value="PELP1_HEAT"/>
    <property type="match status" value="1"/>
</dbReference>
<feature type="compositionally biased region" description="Basic and acidic residues" evidence="1">
    <location>
        <begin position="385"/>
        <end position="395"/>
    </location>
</feature>
<feature type="region of interest" description="Disordered" evidence="1">
    <location>
        <begin position="306"/>
        <end position="467"/>
    </location>
</feature>
<sequence>MMQYAAVIQRLFSQTLSAWTAVPEANVGQQRAYSSVRVSVYRTLELWVQLFGASANILQGASSHAEILFNHMLGDITPGAESVKLRAGLSVDVVPGGKPGPRRTKQLVIADTVGTSLQRKGDPLSNQDTCLSALKVLRLIIQTSGTLLKDDIHKDTDIKYMPPNPNAINHPPTAHGHTPTGELHPRKADEATPTQRKHHTQSRSKHPCASHPHHTARCDSKARAPRNAVLAPAHRHNRPDRVEHQAQNGAPDPTPRWDKLTRQEFPGQRQALEAGVPHPAPATTQTHHITASEMIGERAFWSGSGLGLRAEEPAPDNPQDPTLNPSPDPDQKARSLSQPLTPDGKKQTRVGKHPKPTSAKWHPIRRVPTRDGGIGTSIGRKARDRYRALRTDRKPRPTSPAPLPGTIQTLIPSPDTPPPAQRSHRPPIKRSQPEACAASTKSAAPPQKKEQTSRPSTTRIHHTKEGK</sequence>
<comment type="caution">
    <text evidence="3">The sequence shown here is derived from an EMBL/GenBank/DDBJ whole genome shotgun (WGS) entry which is preliminary data.</text>
</comment>
<proteinExistence type="predicted"/>
<name>A0ABV0T946_9TELE</name>
<dbReference type="PANTHER" id="PTHR34105:SF1">
    <property type="entry name" value="PROLINE-, GLUTAMIC ACID- AND LEUCINE-RICH PROTEIN 1"/>
    <property type="match status" value="1"/>
</dbReference>
<organism evidence="3 4">
    <name type="scientific">Ilyodon furcidens</name>
    <name type="common">goldbreast splitfin</name>
    <dbReference type="NCBI Taxonomy" id="33524"/>
    <lineage>
        <taxon>Eukaryota</taxon>
        <taxon>Metazoa</taxon>
        <taxon>Chordata</taxon>
        <taxon>Craniata</taxon>
        <taxon>Vertebrata</taxon>
        <taxon>Euteleostomi</taxon>
        <taxon>Actinopterygii</taxon>
        <taxon>Neopterygii</taxon>
        <taxon>Teleostei</taxon>
        <taxon>Neoteleostei</taxon>
        <taxon>Acanthomorphata</taxon>
        <taxon>Ovalentaria</taxon>
        <taxon>Atherinomorphae</taxon>
        <taxon>Cyprinodontiformes</taxon>
        <taxon>Goodeidae</taxon>
        <taxon>Ilyodon</taxon>
    </lineage>
</organism>
<keyword evidence="4" id="KW-1185">Reference proteome</keyword>
<feature type="region of interest" description="Disordered" evidence="1">
    <location>
        <begin position="160"/>
        <end position="260"/>
    </location>
</feature>
<evidence type="ECO:0000313" key="4">
    <source>
        <dbReference type="Proteomes" id="UP001482620"/>
    </source>
</evidence>
<feature type="compositionally biased region" description="Basic residues" evidence="1">
    <location>
        <begin position="195"/>
        <end position="215"/>
    </location>
</feature>
<gene>
    <name evidence="3" type="ORF">ILYODFUR_018398</name>
</gene>
<evidence type="ECO:0000259" key="2">
    <source>
        <dbReference type="Pfam" id="PF08166"/>
    </source>
</evidence>
<dbReference type="Proteomes" id="UP001482620">
    <property type="component" value="Unassembled WGS sequence"/>
</dbReference>
<feature type="domain" description="PELP1 middle" evidence="2">
    <location>
        <begin position="33"/>
        <end position="87"/>
    </location>
</feature>
<reference evidence="3 4" key="1">
    <citation type="submission" date="2021-06" db="EMBL/GenBank/DDBJ databases">
        <authorList>
            <person name="Palmer J.M."/>
        </authorList>
    </citation>
    <scope>NUCLEOTIDE SEQUENCE [LARGE SCALE GENOMIC DNA]</scope>
    <source>
        <strain evidence="4">if_2019</strain>
        <tissue evidence="3">Muscle</tissue>
    </source>
</reference>
<accession>A0ABV0T946</accession>
<dbReference type="InterPro" id="IPR012980">
    <property type="entry name" value="PELP1_middle"/>
</dbReference>
<evidence type="ECO:0000313" key="3">
    <source>
        <dbReference type="EMBL" id="MEQ2229399.1"/>
    </source>
</evidence>
<protein>
    <recommendedName>
        <fullName evidence="2">PELP1 middle domain-containing protein</fullName>
    </recommendedName>
</protein>
<dbReference type="EMBL" id="JAHRIQ010024955">
    <property type="protein sequence ID" value="MEQ2229399.1"/>
    <property type="molecule type" value="Genomic_DNA"/>
</dbReference>
<dbReference type="PANTHER" id="PTHR34105">
    <property type="entry name" value="PROLINE-, GLUTAMIC ACID- AND LEUCINE-RICH PROTEIN 1"/>
    <property type="match status" value="1"/>
</dbReference>
<evidence type="ECO:0000256" key="1">
    <source>
        <dbReference type="SAM" id="MobiDB-lite"/>
    </source>
</evidence>